<dbReference type="EMBL" id="JBDKXB010000005">
    <property type="protein sequence ID" value="MEY6431991.1"/>
    <property type="molecule type" value="Genomic_DNA"/>
</dbReference>
<evidence type="ECO:0000259" key="1">
    <source>
        <dbReference type="Pfam" id="PF01814"/>
    </source>
</evidence>
<dbReference type="RefSeq" id="WP_369666367.1">
    <property type="nucleotide sequence ID" value="NZ_JBDKXB010000005.1"/>
</dbReference>
<comment type="caution">
    <text evidence="2">The sequence shown here is derived from an EMBL/GenBank/DDBJ whole genome shotgun (WGS) entry which is preliminary data.</text>
</comment>
<dbReference type="PANTHER" id="PTHR39966:SF1">
    <property type="entry name" value="HEMERYTHRIN-LIKE DOMAIN-CONTAINING PROTEIN"/>
    <property type="match status" value="1"/>
</dbReference>
<dbReference type="Proteomes" id="UP001564408">
    <property type="component" value="Unassembled WGS sequence"/>
</dbReference>
<organism evidence="2 3">
    <name type="scientific">Thioalkalicoccus limnaeus</name>
    <dbReference type="NCBI Taxonomy" id="120681"/>
    <lineage>
        <taxon>Bacteria</taxon>
        <taxon>Pseudomonadati</taxon>
        <taxon>Pseudomonadota</taxon>
        <taxon>Gammaproteobacteria</taxon>
        <taxon>Chromatiales</taxon>
        <taxon>Chromatiaceae</taxon>
        <taxon>Thioalkalicoccus</taxon>
    </lineage>
</organism>
<dbReference type="Gene3D" id="1.20.120.520">
    <property type="entry name" value="nmb1532 protein domain like"/>
    <property type="match status" value="1"/>
</dbReference>
<evidence type="ECO:0000313" key="2">
    <source>
        <dbReference type="EMBL" id="MEY6431991.1"/>
    </source>
</evidence>
<dbReference type="InterPro" id="IPR012312">
    <property type="entry name" value="Hemerythrin-like"/>
</dbReference>
<gene>
    <name evidence="2" type="ORF">ABC977_06150</name>
</gene>
<proteinExistence type="predicted"/>
<feature type="domain" description="Hemerythrin-like" evidence="1">
    <location>
        <begin position="5"/>
        <end position="138"/>
    </location>
</feature>
<evidence type="ECO:0000313" key="3">
    <source>
        <dbReference type="Proteomes" id="UP001564408"/>
    </source>
</evidence>
<dbReference type="Pfam" id="PF01814">
    <property type="entry name" value="Hemerythrin"/>
    <property type="match status" value="1"/>
</dbReference>
<reference evidence="2 3" key="1">
    <citation type="submission" date="2024-05" db="EMBL/GenBank/DDBJ databases">
        <title>Genome Sequence and Characterization of the New Strain Purple Sulfur Bacterium of Genus Thioalkalicoccus.</title>
        <authorList>
            <person name="Bryantseva I.A."/>
            <person name="Kyndt J.A."/>
            <person name="Imhoff J.F."/>
        </authorList>
    </citation>
    <scope>NUCLEOTIDE SEQUENCE [LARGE SCALE GENOMIC DNA]</scope>
    <source>
        <strain evidence="2 3">Um2</strain>
    </source>
</reference>
<keyword evidence="3" id="KW-1185">Reference proteome</keyword>
<dbReference type="PANTHER" id="PTHR39966">
    <property type="entry name" value="BLL2471 PROTEIN-RELATED"/>
    <property type="match status" value="1"/>
</dbReference>
<accession>A0ABV4BBX1</accession>
<name>A0ABV4BBX1_9GAMM</name>
<sequence length="184" mass="21576">MNQLVQRLGLEHRRLARLLDLLERLLDRFSTGTEPDYNLMCELLEYMEIYGDQIHHKSEDLIFDRLRAIGVEKTDILDILAHQHALLGQMNRRFRRSLEGIIHEEVLRRDEVEIQGRELIAALRQHMDIEEREAFPLAIERLSAADWTELESVMPDTSDPLFVAPDTARFRALYQVLMEQATDP</sequence>
<protein>
    <submittedName>
        <fullName evidence="2">Hemerythrin domain-containing protein</fullName>
    </submittedName>
</protein>